<dbReference type="KEGG" id="salg:BS332_10125"/>
<reference evidence="1" key="2">
    <citation type="submission" date="2021-05" db="EMBL/GenBank/DDBJ databases">
        <title>Molecular characterization for Shewanella algae harboring chromosomal blaOXA-55-like strains isolated from clinical and environment sample.</title>
        <authorList>
            <person name="Ohama Y."/>
            <person name="Aoki K."/>
            <person name="Harada S."/>
            <person name="Moriya K."/>
            <person name="Ishii Y."/>
            <person name="Tateda K."/>
        </authorList>
    </citation>
    <scope>NUCLEOTIDE SEQUENCE</scope>
    <source>
        <strain evidence="1">TUM17379</strain>
    </source>
</reference>
<evidence type="ECO:0000313" key="3">
    <source>
        <dbReference type="Proteomes" id="UP000254069"/>
    </source>
</evidence>
<accession>A0A2T3H7M3</accession>
<dbReference type="STRING" id="38313.GCA_000947195_00523"/>
<organism evidence="2 3">
    <name type="scientific">Shewanella algae</name>
    <dbReference type="NCBI Taxonomy" id="38313"/>
    <lineage>
        <taxon>Bacteria</taxon>
        <taxon>Pseudomonadati</taxon>
        <taxon>Pseudomonadota</taxon>
        <taxon>Gammaproteobacteria</taxon>
        <taxon>Alteromonadales</taxon>
        <taxon>Shewanellaceae</taxon>
        <taxon>Shewanella</taxon>
    </lineage>
</organism>
<dbReference type="NCBIfam" id="NF046101">
    <property type="entry name" value="PA3496_fam"/>
    <property type="match status" value="1"/>
</dbReference>
<accession>A0A379Z692</accession>
<evidence type="ECO:0000313" key="1">
    <source>
        <dbReference type="EMBL" id="BCV43519.1"/>
    </source>
</evidence>
<proteinExistence type="predicted"/>
<dbReference type="AlphaFoldDB" id="A0A2T3H7M3"/>
<protein>
    <submittedName>
        <fullName evidence="2">Uncharacterized protein</fullName>
    </submittedName>
</protein>
<dbReference type="Proteomes" id="UP000825078">
    <property type="component" value="Chromosome"/>
</dbReference>
<dbReference type="EMBL" id="AP024613">
    <property type="protein sequence ID" value="BCV43519.1"/>
    <property type="molecule type" value="Genomic_DNA"/>
</dbReference>
<evidence type="ECO:0000313" key="2">
    <source>
        <dbReference type="EMBL" id="SUI56216.1"/>
    </source>
</evidence>
<reference evidence="2 3" key="1">
    <citation type="submission" date="2018-06" db="EMBL/GenBank/DDBJ databases">
        <authorList>
            <consortium name="Pathogen Informatics"/>
            <person name="Doyle S."/>
        </authorList>
    </citation>
    <scope>NUCLEOTIDE SEQUENCE [LARGE SCALE GENOMIC DNA]</scope>
    <source>
        <strain evidence="2 3">NCTC10738</strain>
    </source>
</reference>
<name>A0A2T3H7M3_9GAMM</name>
<dbReference type="GeneID" id="99798820"/>
<gene>
    <name evidence="2" type="ORF">NCTC10738_01089</name>
    <name evidence="1" type="ORF">TUM17379_05370</name>
</gene>
<keyword evidence="3" id="KW-1185">Reference proteome</keyword>
<dbReference type="EMBL" id="UGYO01000001">
    <property type="protein sequence ID" value="SUI56216.1"/>
    <property type="molecule type" value="Genomic_DNA"/>
</dbReference>
<dbReference type="Proteomes" id="UP000254069">
    <property type="component" value="Unassembled WGS sequence"/>
</dbReference>
<sequence length="60" mass="7136">MAHIVELVPNDAEIEAMTTPKNRQAEKALQHKRQVKRRLEDYLERLELRRAMGLDDDDMF</sequence>
<dbReference type="InterPro" id="IPR058059">
    <property type="entry name" value="PA3496-like"/>
</dbReference>
<dbReference type="RefSeq" id="WP_025886854.1">
    <property type="nucleotide sequence ID" value="NZ_AP024609.1"/>
</dbReference>